<evidence type="ECO:0000313" key="1">
    <source>
        <dbReference type="EMBL" id="KAH7388289.1"/>
    </source>
</evidence>
<organism evidence="1 2">
    <name type="scientific">Ceratopteris richardii</name>
    <name type="common">Triangle waterfern</name>
    <dbReference type="NCBI Taxonomy" id="49495"/>
    <lineage>
        <taxon>Eukaryota</taxon>
        <taxon>Viridiplantae</taxon>
        <taxon>Streptophyta</taxon>
        <taxon>Embryophyta</taxon>
        <taxon>Tracheophyta</taxon>
        <taxon>Polypodiopsida</taxon>
        <taxon>Polypodiidae</taxon>
        <taxon>Polypodiales</taxon>
        <taxon>Pteridineae</taxon>
        <taxon>Pteridaceae</taxon>
        <taxon>Parkerioideae</taxon>
        <taxon>Ceratopteris</taxon>
    </lineage>
</organism>
<evidence type="ECO:0000313" key="2">
    <source>
        <dbReference type="Proteomes" id="UP000825935"/>
    </source>
</evidence>
<dbReference type="PANTHER" id="PTHR32278">
    <property type="entry name" value="F-BOX DOMAIN-CONTAINING PROTEIN"/>
    <property type="match status" value="1"/>
</dbReference>
<dbReference type="OrthoDB" id="9970274at2759"/>
<sequence>MSASEQTGAESSSHAVVAEHPLATYEWLTSRVLSLIDDAREVGRLAVQKSLPQLDHLTAIFSNAIHQPLLHLSKRDLHLKLCSSVLSDDDLKRFWIDPASGEGCYMISARALSICWGENPTNWRWTPWPGAM</sequence>
<proteinExistence type="predicted"/>
<dbReference type="Proteomes" id="UP000825935">
    <property type="component" value="Chromosome 16"/>
</dbReference>
<protein>
    <submittedName>
        <fullName evidence="1">Uncharacterized protein</fullName>
    </submittedName>
</protein>
<gene>
    <name evidence="1" type="ORF">KP509_16G068200</name>
</gene>
<accession>A0A8T2T5C3</accession>
<reference evidence="1" key="1">
    <citation type="submission" date="2021-08" db="EMBL/GenBank/DDBJ databases">
        <title>WGS assembly of Ceratopteris richardii.</title>
        <authorList>
            <person name="Marchant D.B."/>
            <person name="Chen G."/>
            <person name="Jenkins J."/>
            <person name="Shu S."/>
            <person name="Leebens-Mack J."/>
            <person name="Grimwood J."/>
            <person name="Schmutz J."/>
            <person name="Soltis P."/>
            <person name="Soltis D."/>
            <person name="Chen Z.-H."/>
        </authorList>
    </citation>
    <scope>NUCLEOTIDE SEQUENCE</scope>
    <source>
        <strain evidence="1">Whitten #5841</strain>
        <tissue evidence="1">Leaf</tissue>
    </source>
</reference>
<dbReference type="AlphaFoldDB" id="A0A8T2T5C3"/>
<dbReference type="InterPro" id="IPR025886">
    <property type="entry name" value="PP2-like"/>
</dbReference>
<name>A0A8T2T5C3_CERRI</name>
<dbReference type="Pfam" id="PF14299">
    <property type="entry name" value="PP2"/>
    <property type="match status" value="1"/>
</dbReference>
<dbReference type="PANTHER" id="PTHR32278:SF42">
    <property type="entry name" value="PROTEIN PHLOEM PROTEIN 2-LIKE A2"/>
    <property type="match status" value="1"/>
</dbReference>
<dbReference type="EMBL" id="CM035421">
    <property type="protein sequence ID" value="KAH7388289.1"/>
    <property type="molecule type" value="Genomic_DNA"/>
</dbReference>
<comment type="caution">
    <text evidence="1">The sequence shown here is derived from an EMBL/GenBank/DDBJ whole genome shotgun (WGS) entry which is preliminary data.</text>
</comment>
<keyword evidence="2" id="KW-1185">Reference proteome</keyword>